<accession>A0A942E9L6</accession>
<reference evidence="1" key="1">
    <citation type="submission" date="2021-04" db="EMBL/GenBank/DDBJ databases">
        <title>Devosia litorisediminis sp. nov., isolated from a sand dune.</title>
        <authorList>
            <person name="Park S."/>
            <person name="Yoon J.-H."/>
        </authorList>
    </citation>
    <scope>NUCLEOTIDE SEQUENCE</scope>
    <source>
        <strain evidence="1">BSSL-BM10</strain>
    </source>
</reference>
<gene>
    <name evidence="1" type="ORF">KD146_03950</name>
</gene>
<proteinExistence type="predicted"/>
<sequence>MDTKAAIIALLSVWGVGTCVTVPAIAQDAQDTEDAADDDGDRGNPLLNKVWVRSDADPSLPGPMQIFLADGTLVSDSCWETYRLSTWQQVSESAISWNEDGMTINADIASLTESELVLSLKLGNDVTEQRFITADVPYVCPDMEK</sequence>
<dbReference type="Proteomes" id="UP000678281">
    <property type="component" value="Unassembled WGS sequence"/>
</dbReference>
<keyword evidence="2" id="KW-1185">Reference proteome</keyword>
<organism evidence="1 2">
    <name type="scientific">Devosia litorisediminis</name>
    <dbReference type="NCBI Taxonomy" id="2829817"/>
    <lineage>
        <taxon>Bacteria</taxon>
        <taxon>Pseudomonadati</taxon>
        <taxon>Pseudomonadota</taxon>
        <taxon>Alphaproteobacteria</taxon>
        <taxon>Hyphomicrobiales</taxon>
        <taxon>Devosiaceae</taxon>
        <taxon>Devosia</taxon>
    </lineage>
</organism>
<dbReference type="EMBL" id="JAGXTP010000001">
    <property type="protein sequence ID" value="MBS3847845.1"/>
    <property type="molecule type" value="Genomic_DNA"/>
</dbReference>
<protein>
    <submittedName>
        <fullName evidence="1">Uncharacterized protein</fullName>
    </submittedName>
</protein>
<evidence type="ECO:0000313" key="1">
    <source>
        <dbReference type="EMBL" id="MBS3847845.1"/>
    </source>
</evidence>
<comment type="caution">
    <text evidence="1">The sequence shown here is derived from an EMBL/GenBank/DDBJ whole genome shotgun (WGS) entry which is preliminary data.</text>
</comment>
<dbReference type="AlphaFoldDB" id="A0A942E9L6"/>
<dbReference type="RefSeq" id="WP_212657436.1">
    <property type="nucleotide sequence ID" value="NZ_JAGXTP010000001.1"/>
</dbReference>
<name>A0A942E9L6_9HYPH</name>
<evidence type="ECO:0000313" key="2">
    <source>
        <dbReference type="Proteomes" id="UP000678281"/>
    </source>
</evidence>